<keyword evidence="1" id="KW-1133">Transmembrane helix</keyword>
<dbReference type="Proteomes" id="UP000565078">
    <property type="component" value="Unassembled WGS sequence"/>
</dbReference>
<accession>A0A7J4IUV7</accession>
<evidence type="ECO:0000313" key="2">
    <source>
        <dbReference type="EMBL" id="HIH09303.1"/>
    </source>
</evidence>
<name>A0A7J4IUV7_9ARCH</name>
<proteinExistence type="predicted"/>
<protein>
    <recommendedName>
        <fullName evidence="4">Type 4 fimbrial biogenesis protein PilX N-terminal domain-containing protein</fullName>
    </recommendedName>
</protein>
<comment type="caution">
    <text evidence="2">The sequence shown here is derived from an EMBL/GenBank/DDBJ whole genome shotgun (WGS) entry which is preliminary data.</text>
</comment>
<keyword evidence="1" id="KW-0472">Membrane</keyword>
<dbReference type="EMBL" id="DUGC01000030">
    <property type="protein sequence ID" value="HIH09303.1"/>
    <property type="molecule type" value="Genomic_DNA"/>
</dbReference>
<evidence type="ECO:0000313" key="3">
    <source>
        <dbReference type="Proteomes" id="UP000565078"/>
    </source>
</evidence>
<evidence type="ECO:0008006" key="4">
    <source>
        <dbReference type="Google" id="ProtNLM"/>
    </source>
</evidence>
<sequence>MKMTGRTRGQMLSLDFLLAMAVIILAVGVLLNHYDILTTQGKESRVKSELNTIAQTASQQALEKNADCASDFSTQGYKIYGCTTSNFSSLTKNYLLVPEGFSCYVTLDGGAAANGPGGCESTDAPLDAKDVAVAERKYLSPNTTLSKQDYEKCITGPGCTAYTVKKLRVKIWR</sequence>
<keyword evidence="1" id="KW-0812">Transmembrane</keyword>
<reference evidence="3" key="1">
    <citation type="journal article" date="2020" name="bioRxiv">
        <title>A rank-normalized archaeal taxonomy based on genome phylogeny resolves widespread incomplete and uneven classifications.</title>
        <authorList>
            <person name="Rinke C."/>
            <person name="Chuvochina M."/>
            <person name="Mussig A.J."/>
            <person name="Chaumeil P.-A."/>
            <person name="Waite D.W."/>
            <person name="Whitman W.B."/>
            <person name="Parks D.H."/>
            <person name="Hugenholtz P."/>
        </authorList>
    </citation>
    <scope>NUCLEOTIDE SEQUENCE [LARGE SCALE GENOMIC DNA]</scope>
</reference>
<dbReference type="AlphaFoldDB" id="A0A7J4IUV7"/>
<feature type="transmembrane region" description="Helical" evidence="1">
    <location>
        <begin position="12"/>
        <end position="34"/>
    </location>
</feature>
<organism evidence="2 3">
    <name type="scientific">Candidatus Iainarchaeum sp</name>
    <dbReference type="NCBI Taxonomy" id="3101447"/>
    <lineage>
        <taxon>Archaea</taxon>
        <taxon>Candidatus Iainarchaeota</taxon>
        <taxon>Candidatus Iainarchaeia</taxon>
        <taxon>Candidatus Iainarchaeales</taxon>
        <taxon>Candidatus Iainarchaeaceae</taxon>
        <taxon>Candidatus Iainarchaeum</taxon>
    </lineage>
</organism>
<gene>
    <name evidence="2" type="ORF">HA254_01395</name>
</gene>
<evidence type="ECO:0000256" key="1">
    <source>
        <dbReference type="SAM" id="Phobius"/>
    </source>
</evidence>